<dbReference type="GO" id="GO:0016491">
    <property type="term" value="F:oxidoreductase activity"/>
    <property type="evidence" value="ECO:0007669"/>
    <property type="project" value="UniProtKB-KW"/>
</dbReference>
<accession>A0A6A6Q0E6</accession>
<protein>
    <submittedName>
        <fullName evidence="3">Putative short-chain dehydrogenases/reductase</fullName>
    </submittedName>
</protein>
<evidence type="ECO:0000256" key="1">
    <source>
        <dbReference type="ARBA" id="ARBA00006484"/>
    </source>
</evidence>
<name>A0A6A6Q0E6_9PEZI</name>
<evidence type="ECO:0000313" key="3">
    <source>
        <dbReference type="EMBL" id="KAF2485948.1"/>
    </source>
</evidence>
<dbReference type="EMBL" id="MU001632">
    <property type="protein sequence ID" value="KAF2485948.1"/>
    <property type="molecule type" value="Genomic_DNA"/>
</dbReference>
<dbReference type="OrthoDB" id="10254221at2759"/>
<dbReference type="AlphaFoldDB" id="A0A6A6Q0E6"/>
<dbReference type="RefSeq" id="XP_033592517.1">
    <property type="nucleotide sequence ID" value="XM_033738605.1"/>
</dbReference>
<keyword evidence="2" id="KW-0560">Oxidoreductase</keyword>
<reference evidence="3" key="1">
    <citation type="journal article" date="2020" name="Stud. Mycol.">
        <title>101 Dothideomycetes genomes: a test case for predicting lifestyles and emergence of pathogens.</title>
        <authorList>
            <person name="Haridas S."/>
            <person name="Albert R."/>
            <person name="Binder M."/>
            <person name="Bloem J."/>
            <person name="Labutti K."/>
            <person name="Salamov A."/>
            <person name="Andreopoulos B."/>
            <person name="Baker S."/>
            <person name="Barry K."/>
            <person name="Bills G."/>
            <person name="Bluhm B."/>
            <person name="Cannon C."/>
            <person name="Castanera R."/>
            <person name="Culley D."/>
            <person name="Daum C."/>
            <person name="Ezra D."/>
            <person name="Gonzalez J."/>
            <person name="Henrissat B."/>
            <person name="Kuo A."/>
            <person name="Liang C."/>
            <person name="Lipzen A."/>
            <person name="Lutzoni F."/>
            <person name="Magnuson J."/>
            <person name="Mondo S."/>
            <person name="Nolan M."/>
            <person name="Ohm R."/>
            <person name="Pangilinan J."/>
            <person name="Park H.-J."/>
            <person name="Ramirez L."/>
            <person name="Alfaro M."/>
            <person name="Sun H."/>
            <person name="Tritt A."/>
            <person name="Yoshinaga Y."/>
            <person name="Zwiers L.-H."/>
            <person name="Turgeon B."/>
            <person name="Goodwin S."/>
            <person name="Spatafora J."/>
            <person name="Crous P."/>
            <person name="Grigoriev I."/>
        </authorList>
    </citation>
    <scope>NUCLEOTIDE SEQUENCE</scope>
    <source>
        <strain evidence="3">CBS 113389</strain>
    </source>
</reference>
<dbReference type="GeneID" id="54479607"/>
<keyword evidence="4" id="KW-1185">Reference proteome</keyword>
<dbReference type="SUPFAM" id="SSF51735">
    <property type="entry name" value="NAD(P)-binding Rossmann-fold domains"/>
    <property type="match status" value="1"/>
</dbReference>
<dbReference type="PANTHER" id="PTHR43669">
    <property type="entry name" value="5-KETO-D-GLUCONATE 5-REDUCTASE"/>
    <property type="match status" value="1"/>
</dbReference>
<evidence type="ECO:0000313" key="4">
    <source>
        <dbReference type="Proteomes" id="UP000799767"/>
    </source>
</evidence>
<evidence type="ECO:0000256" key="2">
    <source>
        <dbReference type="ARBA" id="ARBA00023002"/>
    </source>
</evidence>
<dbReference type="Pfam" id="PF00106">
    <property type="entry name" value="adh_short"/>
    <property type="match status" value="1"/>
</dbReference>
<gene>
    <name evidence="3" type="ORF">BDY17DRAFT_67915</name>
</gene>
<dbReference type="InterPro" id="IPR036291">
    <property type="entry name" value="NAD(P)-bd_dom_sf"/>
</dbReference>
<dbReference type="InterPro" id="IPR002347">
    <property type="entry name" value="SDR_fam"/>
</dbReference>
<dbReference type="Proteomes" id="UP000799767">
    <property type="component" value="Unassembled WGS sequence"/>
</dbReference>
<organism evidence="3 4">
    <name type="scientific">Neohortaea acidophila</name>
    <dbReference type="NCBI Taxonomy" id="245834"/>
    <lineage>
        <taxon>Eukaryota</taxon>
        <taxon>Fungi</taxon>
        <taxon>Dikarya</taxon>
        <taxon>Ascomycota</taxon>
        <taxon>Pezizomycotina</taxon>
        <taxon>Dothideomycetes</taxon>
        <taxon>Dothideomycetidae</taxon>
        <taxon>Mycosphaerellales</taxon>
        <taxon>Teratosphaeriaceae</taxon>
        <taxon>Neohortaea</taxon>
    </lineage>
</organism>
<sequence>MPPTLLAVGATGNIGVAAILAARKCQYNVLAIVRNQASADKLFQHVGSREGITTVEADVTLENGVQSVVDRVRAGELPAFQHVHSSCGAWIDTPLSEISVADFKKAMNINFDSNFYAYRATIPYLRENHEPSSFTQCTGAAPDFGTGGVTGASQGALFSMLKVASKENDKTNVRVNEIYLSARVDYDSVAEGKKGSIQASDFAKAYQGILEREDLKGARVTVHGKKDLEELKIAKLVSMSCVLPLPD</sequence>
<dbReference type="Gene3D" id="3.40.50.720">
    <property type="entry name" value="NAD(P)-binding Rossmann-like Domain"/>
    <property type="match status" value="1"/>
</dbReference>
<comment type="similarity">
    <text evidence="1">Belongs to the short-chain dehydrogenases/reductases (SDR) family.</text>
</comment>
<proteinExistence type="inferred from homology"/>
<dbReference type="PANTHER" id="PTHR43669:SF3">
    <property type="entry name" value="ALCOHOL DEHYDROGENASE, PUTATIVE (AFU_ORTHOLOGUE AFUA_3G03445)-RELATED"/>
    <property type="match status" value="1"/>
</dbReference>